<dbReference type="Proteomes" id="UP000094236">
    <property type="component" value="Unassembled WGS sequence"/>
</dbReference>
<dbReference type="GO" id="GO:0032977">
    <property type="term" value="F:membrane insertase activity"/>
    <property type="evidence" value="ECO:0007669"/>
    <property type="project" value="EnsemblFungi"/>
</dbReference>
<reference evidence="10" key="1">
    <citation type="submission" date="2016-05" db="EMBL/GenBank/DDBJ databases">
        <title>Comparative genomics of biotechnologically important yeasts.</title>
        <authorList>
            <consortium name="DOE Joint Genome Institute"/>
            <person name="Riley R."/>
            <person name="Haridas S."/>
            <person name="Wolfe K.H."/>
            <person name="Lopes M.R."/>
            <person name="Hittinger C.T."/>
            <person name="Goker M."/>
            <person name="Salamov A."/>
            <person name="Wisecaver J."/>
            <person name="Long T.M."/>
            <person name="Aerts A.L."/>
            <person name="Barry K."/>
            <person name="Choi C."/>
            <person name="Clum A."/>
            <person name="Coughlan A.Y."/>
            <person name="Deshpande S."/>
            <person name="Douglass A.P."/>
            <person name="Hanson S.J."/>
            <person name="Klenk H.-P."/>
            <person name="Labutti K."/>
            <person name="Lapidus A."/>
            <person name="Lindquist E."/>
            <person name="Lipzen A."/>
            <person name="Meier-Kolthoff J.P."/>
            <person name="Ohm R.A."/>
            <person name="Otillar R.P."/>
            <person name="Pangilinan J."/>
            <person name="Peng Y."/>
            <person name="Rokas A."/>
            <person name="Rosa C.A."/>
            <person name="Scheuner C."/>
            <person name="Sibirny A.A."/>
            <person name="Slot J.C."/>
            <person name="Stielow J.B."/>
            <person name="Sun H."/>
            <person name="Kurtzman C.P."/>
            <person name="Blackwell M."/>
            <person name="Grigoriev I.V."/>
            <person name="Jeffries T.W."/>
        </authorList>
    </citation>
    <scope>NUCLEOTIDE SEQUENCE [LARGE SCALE GENOMIC DNA]</scope>
    <source>
        <strain evidence="10">NRRL Y-2460</strain>
    </source>
</reference>
<keyword evidence="5 8" id="KW-1133">Transmembrane helix</keyword>
<evidence type="ECO:0000256" key="3">
    <source>
        <dbReference type="ARBA" id="ARBA00020822"/>
    </source>
</evidence>
<organism evidence="9 10">
    <name type="scientific">Pachysolen tannophilus NRRL Y-2460</name>
    <dbReference type="NCBI Taxonomy" id="669874"/>
    <lineage>
        <taxon>Eukaryota</taxon>
        <taxon>Fungi</taxon>
        <taxon>Dikarya</taxon>
        <taxon>Ascomycota</taxon>
        <taxon>Saccharomycotina</taxon>
        <taxon>Pichiomycetes</taxon>
        <taxon>Pachysolenaceae</taxon>
        <taxon>Pachysolen</taxon>
    </lineage>
</organism>
<comment type="similarity">
    <text evidence="2 7">Belongs to the EMC3 family.</text>
</comment>
<dbReference type="Pfam" id="PF01956">
    <property type="entry name" value="EMC3_TMCO1"/>
    <property type="match status" value="1"/>
</dbReference>
<dbReference type="InterPro" id="IPR002809">
    <property type="entry name" value="EMC3/TMCO1"/>
</dbReference>
<dbReference type="OrthoDB" id="6745403at2759"/>
<proteinExistence type="inferred from homology"/>
<dbReference type="GO" id="GO:0045050">
    <property type="term" value="P:protein insertion into ER membrane by stop-transfer membrane-anchor sequence"/>
    <property type="evidence" value="ECO:0007669"/>
    <property type="project" value="EnsemblFungi"/>
</dbReference>
<dbReference type="PIRSF" id="PIRSF010045">
    <property type="entry name" value="DUF850_TM_euk"/>
    <property type="match status" value="1"/>
</dbReference>
<dbReference type="GO" id="GO:0034975">
    <property type="term" value="P:protein folding in endoplasmic reticulum"/>
    <property type="evidence" value="ECO:0007669"/>
    <property type="project" value="TreeGrafter"/>
</dbReference>
<dbReference type="SMART" id="SM01415">
    <property type="entry name" value="DUF106"/>
    <property type="match status" value="1"/>
</dbReference>
<keyword evidence="10" id="KW-1185">Reference proteome</keyword>
<dbReference type="GO" id="GO:0006644">
    <property type="term" value="P:phospholipid metabolic process"/>
    <property type="evidence" value="ECO:0007669"/>
    <property type="project" value="EnsemblFungi"/>
</dbReference>
<accession>A0A1E4TRB3</accession>
<evidence type="ECO:0000256" key="8">
    <source>
        <dbReference type="SAM" id="Phobius"/>
    </source>
</evidence>
<dbReference type="InterPro" id="IPR008568">
    <property type="entry name" value="EMC3"/>
</dbReference>
<evidence type="ECO:0000313" key="10">
    <source>
        <dbReference type="Proteomes" id="UP000094236"/>
    </source>
</evidence>
<evidence type="ECO:0000256" key="7">
    <source>
        <dbReference type="PIRNR" id="PIRNR010045"/>
    </source>
</evidence>
<sequence length="253" mass="29289">MAVPDLVLDPSLRYWVLLPISFAMVLVGVLRTYITILLEPSPKLQEWKAVREQQHLQHSAIFRKNYFILPSKQDFELRKKHISETMKSMKYLKDGIPDPNELPPNPLSDPNAPNLMFSMIKNNIANYVPQAVIMWWVNYFFAGFVIMKLPFPLTLRFKSMLQNGVSTPDLDVRWVSSISWYFVNLFGLKAVYSLILKSDSALLEQQTQQMPIQMPGANIQVHKVMKGESESVMILQYTSCMDEIEERILKLYA</sequence>
<feature type="transmembrane region" description="Helical" evidence="8">
    <location>
        <begin position="178"/>
        <end position="196"/>
    </location>
</feature>
<dbReference type="STRING" id="669874.A0A1E4TRB3"/>
<evidence type="ECO:0000256" key="6">
    <source>
        <dbReference type="ARBA" id="ARBA00023136"/>
    </source>
</evidence>
<dbReference type="GO" id="GO:0015914">
    <property type="term" value="P:phospholipid transport"/>
    <property type="evidence" value="ECO:0007669"/>
    <property type="project" value="EnsemblFungi"/>
</dbReference>
<evidence type="ECO:0000313" key="9">
    <source>
        <dbReference type="EMBL" id="ODV94280.1"/>
    </source>
</evidence>
<comment type="function">
    <text evidence="7">The EMC seems to be required for efficient folding of proteins in the endoplasmic reticulum (ER).</text>
</comment>
<dbReference type="GO" id="GO:0072546">
    <property type="term" value="C:EMC complex"/>
    <property type="evidence" value="ECO:0007669"/>
    <property type="project" value="EnsemblFungi"/>
</dbReference>
<dbReference type="AlphaFoldDB" id="A0A1E4TRB3"/>
<dbReference type="GO" id="GO:0051087">
    <property type="term" value="F:protein-folding chaperone binding"/>
    <property type="evidence" value="ECO:0007669"/>
    <property type="project" value="EnsemblFungi"/>
</dbReference>
<name>A0A1E4TRB3_PACTA</name>
<evidence type="ECO:0000256" key="1">
    <source>
        <dbReference type="ARBA" id="ARBA00004141"/>
    </source>
</evidence>
<dbReference type="EMBL" id="KV454016">
    <property type="protein sequence ID" value="ODV94280.1"/>
    <property type="molecule type" value="Genomic_DNA"/>
</dbReference>
<keyword evidence="4 8" id="KW-0812">Transmembrane</keyword>
<keyword evidence="6 8" id="KW-0472">Membrane</keyword>
<evidence type="ECO:0000256" key="2">
    <source>
        <dbReference type="ARBA" id="ARBA00005376"/>
    </source>
</evidence>
<gene>
    <name evidence="9" type="ORF">PACTADRAFT_51144</name>
</gene>
<evidence type="ECO:0000256" key="4">
    <source>
        <dbReference type="ARBA" id="ARBA00022692"/>
    </source>
</evidence>
<dbReference type="PANTHER" id="PTHR13116:SF5">
    <property type="entry name" value="ER MEMBRANE PROTEIN COMPLEX SUBUNIT 3"/>
    <property type="match status" value="1"/>
</dbReference>
<protein>
    <recommendedName>
        <fullName evidence="3 7">ER membrane protein complex subunit 3</fullName>
    </recommendedName>
</protein>
<evidence type="ECO:0000256" key="5">
    <source>
        <dbReference type="ARBA" id="ARBA00022989"/>
    </source>
</evidence>
<feature type="transmembrane region" description="Helical" evidence="8">
    <location>
        <begin position="124"/>
        <end position="147"/>
    </location>
</feature>
<dbReference type="PANTHER" id="PTHR13116">
    <property type="entry name" value="ER MEMBRANE PROTEIN COMPLEX SUBUNIT 3"/>
    <property type="match status" value="1"/>
</dbReference>
<comment type="subcellular location">
    <subcellularLocation>
        <location evidence="1">Membrane</location>
        <topology evidence="1">Multi-pass membrane protein</topology>
    </subcellularLocation>
</comment>
<feature type="transmembrane region" description="Helical" evidence="8">
    <location>
        <begin position="12"/>
        <end position="34"/>
    </location>
</feature>